<dbReference type="AlphaFoldDB" id="A0AAE0A2R1"/>
<dbReference type="Proteomes" id="UP001281410">
    <property type="component" value="Unassembled WGS sequence"/>
</dbReference>
<dbReference type="EMBL" id="JANJYJ010000007">
    <property type="protein sequence ID" value="KAK3199154.1"/>
    <property type="molecule type" value="Genomic_DNA"/>
</dbReference>
<accession>A0AAE0A2R1</accession>
<sequence length="66" mass="7272">MANLGGPCLVLTGNVKWVERKVRPGAVEEQKERMGEDKVKAITTSWLVLEVADLQIEREAFGGCSQ</sequence>
<gene>
    <name evidence="1" type="ORF">Dsin_022569</name>
</gene>
<comment type="caution">
    <text evidence="1">The sequence shown here is derived from an EMBL/GenBank/DDBJ whole genome shotgun (WGS) entry which is preliminary data.</text>
</comment>
<proteinExistence type="predicted"/>
<organism evidence="1 2">
    <name type="scientific">Dipteronia sinensis</name>
    <dbReference type="NCBI Taxonomy" id="43782"/>
    <lineage>
        <taxon>Eukaryota</taxon>
        <taxon>Viridiplantae</taxon>
        <taxon>Streptophyta</taxon>
        <taxon>Embryophyta</taxon>
        <taxon>Tracheophyta</taxon>
        <taxon>Spermatophyta</taxon>
        <taxon>Magnoliopsida</taxon>
        <taxon>eudicotyledons</taxon>
        <taxon>Gunneridae</taxon>
        <taxon>Pentapetalae</taxon>
        <taxon>rosids</taxon>
        <taxon>malvids</taxon>
        <taxon>Sapindales</taxon>
        <taxon>Sapindaceae</taxon>
        <taxon>Hippocastanoideae</taxon>
        <taxon>Acereae</taxon>
        <taxon>Dipteronia</taxon>
    </lineage>
</organism>
<keyword evidence="2" id="KW-1185">Reference proteome</keyword>
<evidence type="ECO:0000313" key="1">
    <source>
        <dbReference type="EMBL" id="KAK3199154.1"/>
    </source>
</evidence>
<reference evidence="1" key="1">
    <citation type="journal article" date="2023" name="Plant J.">
        <title>Genome sequences and population genomics provide insights into the demographic history, inbreeding, and mutation load of two 'living fossil' tree species of Dipteronia.</title>
        <authorList>
            <person name="Feng Y."/>
            <person name="Comes H.P."/>
            <person name="Chen J."/>
            <person name="Zhu S."/>
            <person name="Lu R."/>
            <person name="Zhang X."/>
            <person name="Li P."/>
            <person name="Qiu J."/>
            <person name="Olsen K.M."/>
            <person name="Qiu Y."/>
        </authorList>
    </citation>
    <scope>NUCLEOTIDE SEQUENCE</scope>
    <source>
        <strain evidence="1">NBL</strain>
    </source>
</reference>
<name>A0AAE0A2R1_9ROSI</name>
<evidence type="ECO:0000313" key="2">
    <source>
        <dbReference type="Proteomes" id="UP001281410"/>
    </source>
</evidence>
<protein>
    <submittedName>
        <fullName evidence="1">Uncharacterized protein</fullName>
    </submittedName>
</protein>